<evidence type="ECO:0000259" key="1">
    <source>
        <dbReference type="Pfam" id="PF13649"/>
    </source>
</evidence>
<dbReference type="AlphaFoldDB" id="A0A4R4V0G0"/>
<dbReference type="RefSeq" id="WP_132603065.1">
    <property type="nucleotide sequence ID" value="NZ_SMKO01000164.1"/>
</dbReference>
<feature type="domain" description="Methyltransferase" evidence="1">
    <location>
        <begin position="37"/>
        <end position="134"/>
    </location>
</feature>
<keyword evidence="2" id="KW-0808">Transferase</keyword>
<reference evidence="2 3" key="1">
    <citation type="submission" date="2019-03" db="EMBL/GenBank/DDBJ databases">
        <title>Draft genome sequences of novel Actinobacteria.</title>
        <authorList>
            <person name="Sahin N."/>
            <person name="Ay H."/>
            <person name="Saygin H."/>
        </authorList>
    </citation>
    <scope>NUCLEOTIDE SEQUENCE [LARGE SCALE GENOMIC DNA]</scope>
    <source>
        <strain evidence="2 3">KC310</strain>
    </source>
</reference>
<dbReference type="InterPro" id="IPR041698">
    <property type="entry name" value="Methyltransf_25"/>
</dbReference>
<dbReference type="Proteomes" id="UP000295258">
    <property type="component" value="Unassembled WGS sequence"/>
</dbReference>
<dbReference type="GO" id="GO:0032259">
    <property type="term" value="P:methylation"/>
    <property type="evidence" value="ECO:0007669"/>
    <property type="project" value="UniProtKB-KW"/>
</dbReference>
<accession>A0A4R4V0G0</accession>
<comment type="caution">
    <text evidence="2">The sequence shown here is derived from an EMBL/GenBank/DDBJ whole genome shotgun (WGS) entry which is preliminary data.</text>
</comment>
<keyword evidence="2" id="KW-0489">Methyltransferase</keyword>
<evidence type="ECO:0000313" key="2">
    <source>
        <dbReference type="EMBL" id="TDC96456.1"/>
    </source>
</evidence>
<dbReference type="InterPro" id="IPR029063">
    <property type="entry name" value="SAM-dependent_MTases_sf"/>
</dbReference>
<gene>
    <name evidence="2" type="ORF">E1292_38435</name>
</gene>
<evidence type="ECO:0000313" key="3">
    <source>
        <dbReference type="Proteomes" id="UP000295258"/>
    </source>
</evidence>
<dbReference type="Pfam" id="PF13649">
    <property type="entry name" value="Methyltransf_25"/>
    <property type="match status" value="1"/>
</dbReference>
<keyword evidence="3" id="KW-1185">Reference proteome</keyword>
<dbReference type="SUPFAM" id="SSF53335">
    <property type="entry name" value="S-adenosyl-L-methionine-dependent methyltransferases"/>
    <property type="match status" value="1"/>
</dbReference>
<protein>
    <submittedName>
        <fullName evidence="2">Class I SAM-dependent methyltransferase</fullName>
    </submittedName>
</protein>
<proteinExistence type="predicted"/>
<organism evidence="2 3">
    <name type="scientific">Nonomuraea deserti</name>
    <dbReference type="NCBI Taxonomy" id="1848322"/>
    <lineage>
        <taxon>Bacteria</taxon>
        <taxon>Bacillati</taxon>
        <taxon>Actinomycetota</taxon>
        <taxon>Actinomycetes</taxon>
        <taxon>Streptosporangiales</taxon>
        <taxon>Streptosporangiaceae</taxon>
        <taxon>Nonomuraea</taxon>
    </lineage>
</organism>
<dbReference type="CDD" id="cd02440">
    <property type="entry name" value="AdoMet_MTases"/>
    <property type="match status" value="1"/>
</dbReference>
<dbReference type="Gene3D" id="3.40.50.150">
    <property type="entry name" value="Vaccinia Virus protein VP39"/>
    <property type="match status" value="1"/>
</dbReference>
<name>A0A4R4V0G0_9ACTN</name>
<dbReference type="GO" id="GO:0008168">
    <property type="term" value="F:methyltransferase activity"/>
    <property type="evidence" value="ECO:0007669"/>
    <property type="project" value="UniProtKB-KW"/>
</dbReference>
<sequence>MTDFISLPFYDLFHESGHVPGIREKLPSLLAGAQRSILEIGAGTGLITTSIADWTPAEIFALEPSAGMRGMLLSRLSARPELLKRVTVLPYDALSVDLDEPVEAMVMINVIYALDPHYRKRLWPVLATQLEPGGLLVFTWHDGGPPAPGPLKELDTRQVGRHTYTILSEITESDGERCKARYLYRITENDKVISEEEIVGNAYRPEWDVIEGELVSAGFVQTDAPEGLLAWRLGLQQF</sequence>
<dbReference type="EMBL" id="SMKO01000164">
    <property type="protein sequence ID" value="TDC96456.1"/>
    <property type="molecule type" value="Genomic_DNA"/>
</dbReference>